<keyword evidence="3" id="KW-0444">Lipid biosynthesis</keyword>
<feature type="non-terminal residue" evidence="12">
    <location>
        <position position="1"/>
    </location>
</feature>
<evidence type="ECO:0000256" key="11">
    <source>
        <dbReference type="SAM" id="Phobius"/>
    </source>
</evidence>
<comment type="similarity">
    <text evidence="2">Belongs to the CDP-alcohol phosphatidyltransferase class-I family.</text>
</comment>
<reference evidence="12" key="1">
    <citation type="journal article" date="2014" name="Front. Microbiol.">
        <title>High frequency of phylogenetically diverse reductive dehalogenase-homologous genes in deep subseafloor sedimentary metagenomes.</title>
        <authorList>
            <person name="Kawai M."/>
            <person name="Futagami T."/>
            <person name="Toyoda A."/>
            <person name="Takaki Y."/>
            <person name="Nishi S."/>
            <person name="Hori S."/>
            <person name="Arai W."/>
            <person name="Tsubouchi T."/>
            <person name="Morono Y."/>
            <person name="Uchiyama I."/>
            <person name="Ito T."/>
            <person name="Fujiyama A."/>
            <person name="Inagaki F."/>
            <person name="Takami H."/>
        </authorList>
    </citation>
    <scope>NUCLEOTIDE SEQUENCE</scope>
    <source>
        <strain evidence="12">Expedition CK06-06</strain>
    </source>
</reference>
<evidence type="ECO:0000256" key="6">
    <source>
        <dbReference type="ARBA" id="ARBA00022989"/>
    </source>
</evidence>
<dbReference type="InterPro" id="IPR000462">
    <property type="entry name" value="CDP-OH_P_trans"/>
</dbReference>
<evidence type="ECO:0000256" key="1">
    <source>
        <dbReference type="ARBA" id="ARBA00004141"/>
    </source>
</evidence>
<dbReference type="PANTHER" id="PTHR14269:SF11">
    <property type="entry name" value="CDP-DIACYLGLYCEROL--GLYCEROL-3-PHOSPHATE 3-PHOSPHATIDYLTRANSFERASE"/>
    <property type="match status" value="1"/>
</dbReference>
<dbReference type="InterPro" id="IPR043130">
    <property type="entry name" value="CDP-OH_PTrfase_TM_dom"/>
</dbReference>
<dbReference type="EMBL" id="BARS01048822">
    <property type="protein sequence ID" value="GAG28322.1"/>
    <property type="molecule type" value="Genomic_DNA"/>
</dbReference>
<dbReference type="GO" id="GO:0046474">
    <property type="term" value="P:glycerophospholipid biosynthetic process"/>
    <property type="evidence" value="ECO:0007669"/>
    <property type="project" value="TreeGrafter"/>
</dbReference>
<dbReference type="InterPro" id="IPR048254">
    <property type="entry name" value="CDP_ALCOHOL_P_TRANSF_CS"/>
</dbReference>
<organism evidence="12">
    <name type="scientific">marine sediment metagenome</name>
    <dbReference type="NCBI Taxonomy" id="412755"/>
    <lineage>
        <taxon>unclassified sequences</taxon>
        <taxon>metagenomes</taxon>
        <taxon>ecological metagenomes</taxon>
    </lineage>
</organism>
<evidence type="ECO:0000256" key="8">
    <source>
        <dbReference type="ARBA" id="ARBA00023136"/>
    </source>
</evidence>
<accession>X0WYM5</accession>
<keyword evidence="7" id="KW-0443">Lipid metabolism</keyword>
<evidence type="ECO:0000256" key="5">
    <source>
        <dbReference type="ARBA" id="ARBA00022692"/>
    </source>
</evidence>
<dbReference type="AlphaFoldDB" id="X0WYM5"/>
<evidence type="ECO:0000256" key="9">
    <source>
        <dbReference type="ARBA" id="ARBA00023209"/>
    </source>
</evidence>
<dbReference type="PIRSF" id="PIRSF000847">
    <property type="entry name" value="Phos_ph_gly_syn"/>
    <property type="match status" value="1"/>
</dbReference>
<evidence type="ECO:0000256" key="3">
    <source>
        <dbReference type="ARBA" id="ARBA00022516"/>
    </source>
</evidence>
<evidence type="ECO:0000256" key="7">
    <source>
        <dbReference type="ARBA" id="ARBA00023098"/>
    </source>
</evidence>
<keyword evidence="10" id="KW-1208">Phospholipid metabolism</keyword>
<keyword evidence="6 11" id="KW-1133">Transmembrane helix</keyword>
<evidence type="ECO:0008006" key="13">
    <source>
        <dbReference type="Google" id="ProtNLM"/>
    </source>
</evidence>
<keyword evidence="4" id="KW-0808">Transferase</keyword>
<dbReference type="PANTHER" id="PTHR14269">
    <property type="entry name" value="CDP-DIACYLGLYCEROL--GLYCEROL-3-PHOSPHATE 3-PHOSPHATIDYLTRANSFERASE-RELATED"/>
    <property type="match status" value="1"/>
</dbReference>
<keyword evidence="9" id="KW-0594">Phospholipid biosynthesis</keyword>
<sequence>LAIVLFALMAISDALDGFLARQLGEETPLGRFLDPVGDKLLIASAVVLLSIDATAVPDFQLPSFVPVIAVGKDVLTVIGFGLVYATTGEFFVQPRVLGKACTLIQLVTVGYCLVAPDLAPILPHGILWVLCWLASVLAVVALIDYVRIGNRFAAEHQAKVQGADTDE</sequence>
<proteinExistence type="inferred from homology"/>
<keyword evidence="5 11" id="KW-0812">Transmembrane</keyword>
<gene>
    <name evidence="12" type="ORF">S01H1_73096</name>
</gene>
<comment type="caution">
    <text evidence="12">The sequence shown here is derived from an EMBL/GenBank/DDBJ whole genome shotgun (WGS) entry which is preliminary data.</text>
</comment>
<dbReference type="InterPro" id="IPR004570">
    <property type="entry name" value="Phosphatidylglycerol_P_synth"/>
</dbReference>
<keyword evidence="8 11" id="KW-0472">Membrane</keyword>
<evidence type="ECO:0000256" key="10">
    <source>
        <dbReference type="ARBA" id="ARBA00023264"/>
    </source>
</evidence>
<name>X0WYM5_9ZZZZ</name>
<evidence type="ECO:0000256" key="4">
    <source>
        <dbReference type="ARBA" id="ARBA00022679"/>
    </source>
</evidence>
<feature type="transmembrane region" description="Helical" evidence="11">
    <location>
        <begin position="125"/>
        <end position="146"/>
    </location>
</feature>
<evidence type="ECO:0000256" key="2">
    <source>
        <dbReference type="ARBA" id="ARBA00010441"/>
    </source>
</evidence>
<evidence type="ECO:0000313" key="12">
    <source>
        <dbReference type="EMBL" id="GAG28322.1"/>
    </source>
</evidence>
<dbReference type="PROSITE" id="PS00379">
    <property type="entry name" value="CDP_ALCOHOL_P_TRANSF"/>
    <property type="match status" value="1"/>
</dbReference>
<protein>
    <recommendedName>
        <fullName evidence="13">CDP-diacylglycerol--glycerol-3-phosphate 3-phosphatidyltransferase</fullName>
    </recommendedName>
</protein>
<dbReference type="InterPro" id="IPR050324">
    <property type="entry name" value="CDP-alcohol_PTase-I"/>
</dbReference>
<dbReference type="GO" id="GO:0016020">
    <property type="term" value="C:membrane"/>
    <property type="evidence" value="ECO:0007669"/>
    <property type="project" value="UniProtKB-SubCell"/>
</dbReference>
<dbReference type="GO" id="GO:0008444">
    <property type="term" value="F:CDP-diacylglycerol-glycerol-3-phosphate 3-phosphatidyltransferase activity"/>
    <property type="evidence" value="ECO:0007669"/>
    <property type="project" value="InterPro"/>
</dbReference>
<dbReference type="Pfam" id="PF01066">
    <property type="entry name" value="CDP-OH_P_transf"/>
    <property type="match status" value="1"/>
</dbReference>
<comment type="subcellular location">
    <subcellularLocation>
        <location evidence="1">Membrane</location>
        <topology evidence="1">Multi-pass membrane protein</topology>
    </subcellularLocation>
</comment>
<dbReference type="Gene3D" id="1.20.120.1760">
    <property type="match status" value="1"/>
</dbReference>